<protein>
    <submittedName>
        <fullName evidence="2">RHS repeat-associated core domain-containing protein</fullName>
    </submittedName>
</protein>
<organism evidence="2 3">
    <name type="scientific">Tenggerimyces flavus</name>
    <dbReference type="NCBI Taxonomy" id="1708749"/>
    <lineage>
        <taxon>Bacteria</taxon>
        <taxon>Bacillati</taxon>
        <taxon>Actinomycetota</taxon>
        <taxon>Actinomycetes</taxon>
        <taxon>Propionibacteriales</taxon>
        <taxon>Nocardioidaceae</taxon>
        <taxon>Tenggerimyces</taxon>
    </lineage>
</organism>
<dbReference type="Gene3D" id="2.180.10.10">
    <property type="entry name" value="RHS repeat-associated core"/>
    <property type="match status" value="1"/>
</dbReference>
<reference evidence="3" key="1">
    <citation type="journal article" date="2019" name="Int. J. Syst. Evol. Microbiol.">
        <title>The Global Catalogue of Microorganisms (GCM) 10K type strain sequencing project: providing services to taxonomists for standard genome sequencing and annotation.</title>
        <authorList>
            <consortium name="The Broad Institute Genomics Platform"/>
            <consortium name="The Broad Institute Genome Sequencing Center for Infectious Disease"/>
            <person name="Wu L."/>
            <person name="Ma J."/>
        </authorList>
    </citation>
    <scope>NUCLEOTIDE SEQUENCE [LARGE SCALE GENOMIC DNA]</scope>
    <source>
        <strain evidence="3">CGMCC 4.7241</strain>
    </source>
</reference>
<dbReference type="NCBIfam" id="TIGR03696">
    <property type="entry name" value="Rhs_assc_core"/>
    <property type="match status" value="1"/>
</dbReference>
<name>A0ABV7YNY7_9ACTN</name>
<evidence type="ECO:0000313" key="3">
    <source>
        <dbReference type="Proteomes" id="UP001595699"/>
    </source>
</evidence>
<sequence length="185" mass="21855">MGVRLYAAALGRFLQTDPVPGGNANPYTYPLDPVNEFDLDGKKKCRKWHCRLGRWAWKNKWDIALTAAGFIPGLGALAWGYRAYRLYRLVRTAHRMGKVRATFRSTRATSWLAGRMWVGRGAYRDTAKNGARWLRSHKHHRSWRSARKKGKHGYSSNFDYRTPGHHKYWSAHVNHRKYRRWARWW</sequence>
<dbReference type="Proteomes" id="UP001595699">
    <property type="component" value="Unassembled WGS sequence"/>
</dbReference>
<dbReference type="EMBL" id="JBHRZH010000056">
    <property type="protein sequence ID" value="MFC3766732.1"/>
    <property type="molecule type" value="Genomic_DNA"/>
</dbReference>
<accession>A0ABV7YNY7</accession>
<proteinExistence type="predicted"/>
<dbReference type="RefSeq" id="WP_205118360.1">
    <property type="nucleotide sequence ID" value="NZ_JAFBCM010000001.1"/>
</dbReference>
<evidence type="ECO:0000313" key="2">
    <source>
        <dbReference type="EMBL" id="MFC3766732.1"/>
    </source>
</evidence>
<keyword evidence="3" id="KW-1185">Reference proteome</keyword>
<evidence type="ECO:0000256" key="1">
    <source>
        <dbReference type="SAM" id="Phobius"/>
    </source>
</evidence>
<dbReference type="InterPro" id="IPR022385">
    <property type="entry name" value="Rhs_assc_core"/>
</dbReference>
<comment type="caution">
    <text evidence="2">The sequence shown here is derived from an EMBL/GenBank/DDBJ whole genome shotgun (WGS) entry which is preliminary data.</text>
</comment>
<keyword evidence="1" id="KW-1133">Transmembrane helix</keyword>
<keyword evidence="1" id="KW-0812">Transmembrane</keyword>
<gene>
    <name evidence="2" type="ORF">ACFOUW_38300</name>
</gene>
<keyword evidence="1" id="KW-0472">Membrane</keyword>
<feature type="transmembrane region" description="Helical" evidence="1">
    <location>
        <begin position="63"/>
        <end position="81"/>
    </location>
</feature>